<dbReference type="PRINTS" id="PR00080">
    <property type="entry name" value="SDRFAMILY"/>
</dbReference>
<gene>
    <name evidence="4" type="ORF">METZ01_LOCUS83255</name>
</gene>
<sequence>MTIQNIFHLEGKVALVTGASSGLGRHFSKTLSSAGAEVILASRNTKKLQSLKDELKHKSHVINLNVNLNESVMQLMNEIERKKLKVDILVNNAGISDPKKFKELTEESWLNIIETNLNGAYRVAKVIADLMLKQGDGGSIINIASILGIRVGLNLTSYAAAKAALIQLTKSMALELA</sequence>
<keyword evidence="3" id="KW-0175">Coiled coil</keyword>
<dbReference type="PRINTS" id="PR00081">
    <property type="entry name" value="GDHRDH"/>
</dbReference>
<feature type="non-terminal residue" evidence="4">
    <location>
        <position position="177"/>
    </location>
</feature>
<keyword evidence="2" id="KW-0560">Oxidoreductase</keyword>
<dbReference type="AlphaFoldDB" id="A0A381URL9"/>
<evidence type="ECO:0000313" key="4">
    <source>
        <dbReference type="EMBL" id="SVA30401.1"/>
    </source>
</evidence>
<dbReference type="InterPro" id="IPR002347">
    <property type="entry name" value="SDR_fam"/>
</dbReference>
<dbReference type="PANTHER" id="PTHR43669">
    <property type="entry name" value="5-KETO-D-GLUCONATE 5-REDUCTASE"/>
    <property type="match status" value="1"/>
</dbReference>
<dbReference type="SUPFAM" id="SSF51735">
    <property type="entry name" value="NAD(P)-binding Rossmann-fold domains"/>
    <property type="match status" value="1"/>
</dbReference>
<proteinExistence type="inferred from homology"/>
<protein>
    <submittedName>
        <fullName evidence="4">Uncharacterized protein</fullName>
    </submittedName>
</protein>
<evidence type="ECO:0000256" key="2">
    <source>
        <dbReference type="ARBA" id="ARBA00023002"/>
    </source>
</evidence>
<dbReference type="EMBL" id="UINC01006920">
    <property type="protein sequence ID" value="SVA30401.1"/>
    <property type="molecule type" value="Genomic_DNA"/>
</dbReference>
<comment type="similarity">
    <text evidence="1">Belongs to the short-chain dehydrogenases/reductases (SDR) family.</text>
</comment>
<evidence type="ECO:0000256" key="1">
    <source>
        <dbReference type="ARBA" id="ARBA00006484"/>
    </source>
</evidence>
<dbReference type="GO" id="GO:0016491">
    <property type="term" value="F:oxidoreductase activity"/>
    <property type="evidence" value="ECO:0007669"/>
    <property type="project" value="UniProtKB-KW"/>
</dbReference>
<organism evidence="4">
    <name type="scientific">marine metagenome</name>
    <dbReference type="NCBI Taxonomy" id="408172"/>
    <lineage>
        <taxon>unclassified sequences</taxon>
        <taxon>metagenomes</taxon>
        <taxon>ecological metagenomes</taxon>
    </lineage>
</organism>
<dbReference type="PANTHER" id="PTHR43669:SF3">
    <property type="entry name" value="ALCOHOL DEHYDROGENASE, PUTATIVE (AFU_ORTHOLOGUE AFUA_3G03445)-RELATED"/>
    <property type="match status" value="1"/>
</dbReference>
<dbReference type="PROSITE" id="PS00061">
    <property type="entry name" value="ADH_SHORT"/>
    <property type="match status" value="1"/>
</dbReference>
<dbReference type="Gene3D" id="3.40.50.720">
    <property type="entry name" value="NAD(P)-binding Rossmann-like Domain"/>
    <property type="match status" value="1"/>
</dbReference>
<name>A0A381URL9_9ZZZZ</name>
<dbReference type="InterPro" id="IPR020904">
    <property type="entry name" value="Sc_DH/Rdtase_CS"/>
</dbReference>
<dbReference type="Pfam" id="PF00106">
    <property type="entry name" value="adh_short"/>
    <property type="match status" value="1"/>
</dbReference>
<dbReference type="InterPro" id="IPR036291">
    <property type="entry name" value="NAD(P)-bd_dom_sf"/>
</dbReference>
<accession>A0A381URL9</accession>
<evidence type="ECO:0000256" key="3">
    <source>
        <dbReference type="SAM" id="Coils"/>
    </source>
</evidence>
<feature type="coiled-coil region" evidence="3">
    <location>
        <begin position="65"/>
        <end position="92"/>
    </location>
</feature>
<reference evidence="4" key="1">
    <citation type="submission" date="2018-05" db="EMBL/GenBank/DDBJ databases">
        <authorList>
            <person name="Lanie J.A."/>
            <person name="Ng W.-L."/>
            <person name="Kazmierczak K.M."/>
            <person name="Andrzejewski T.M."/>
            <person name="Davidsen T.M."/>
            <person name="Wayne K.J."/>
            <person name="Tettelin H."/>
            <person name="Glass J.I."/>
            <person name="Rusch D."/>
            <person name="Podicherti R."/>
            <person name="Tsui H.-C.T."/>
            <person name="Winkler M.E."/>
        </authorList>
    </citation>
    <scope>NUCLEOTIDE SEQUENCE</scope>
</reference>